<accession>A0A8S1HEY3</accession>
<proteinExistence type="predicted"/>
<organism evidence="1 2">
    <name type="scientific">Caenorhabditis auriculariae</name>
    <dbReference type="NCBI Taxonomy" id="2777116"/>
    <lineage>
        <taxon>Eukaryota</taxon>
        <taxon>Metazoa</taxon>
        <taxon>Ecdysozoa</taxon>
        <taxon>Nematoda</taxon>
        <taxon>Chromadorea</taxon>
        <taxon>Rhabditida</taxon>
        <taxon>Rhabditina</taxon>
        <taxon>Rhabditomorpha</taxon>
        <taxon>Rhabditoidea</taxon>
        <taxon>Rhabditidae</taxon>
        <taxon>Peloderinae</taxon>
        <taxon>Caenorhabditis</taxon>
    </lineage>
</organism>
<comment type="caution">
    <text evidence="1">The sequence shown here is derived from an EMBL/GenBank/DDBJ whole genome shotgun (WGS) entry which is preliminary data.</text>
</comment>
<evidence type="ECO:0000313" key="2">
    <source>
        <dbReference type="Proteomes" id="UP000835052"/>
    </source>
</evidence>
<dbReference type="Gene3D" id="1.20.1280.50">
    <property type="match status" value="1"/>
</dbReference>
<reference evidence="1" key="1">
    <citation type="submission" date="2020-10" db="EMBL/GenBank/DDBJ databases">
        <authorList>
            <person name="Kikuchi T."/>
        </authorList>
    </citation>
    <scope>NUCLEOTIDE SEQUENCE</scope>
    <source>
        <strain evidence="1">NKZ352</strain>
    </source>
</reference>
<gene>
    <name evidence="1" type="ORF">CAUJ_LOCUS10213</name>
</gene>
<evidence type="ECO:0000313" key="1">
    <source>
        <dbReference type="EMBL" id="CAD6194294.1"/>
    </source>
</evidence>
<dbReference type="Proteomes" id="UP000835052">
    <property type="component" value="Unassembled WGS sequence"/>
</dbReference>
<name>A0A8S1HEY3_9PELO</name>
<protein>
    <recommendedName>
        <fullName evidence="3">F-box domain-containing protein</fullName>
    </recommendedName>
</protein>
<keyword evidence="2" id="KW-1185">Reference proteome</keyword>
<dbReference type="AlphaFoldDB" id="A0A8S1HEY3"/>
<sequence length="70" mass="7939">MEWFGPSTSVNLHEVDASLGVSYTPALLKCIFRQLTNPQDRNSVELSCQRFCTASRATPWKLAATTKWFM</sequence>
<evidence type="ECO:0008006" key="3">
    <source>
        <dbReference type="Google" id="ProtNLM"/>
    </source>
</evidence>
<dbReference type="EMBL" id="CAJGYM010000043">
    <property type="protein sequence ID" value="CAD6194294.1"/>
    <property type="molecule type" value="Genomic_DNA"/>
</dbReference>